<dbReference type="EMBL" id="QEAQ01000053">
    <property type="protein sequence ID" value="TPX57415.1"/>
    <property type="molecule type" value="Genomic_DNA"/>
</dbReference>
<dbReference type="InterPro" id="IPR006076">
    <property type="entry name" value="FAD-dep_OxRdtase"/>
</dbReference>
<reference evidence="10 11" key="1">
    <citation type="journal article" date="2019" name="Sci. Rep.">
        <title>Comparative genomics of chytrid fungi reveal insights into the obligate biotrophic and pathogenic lifestyle of Synchytrium endobioticum.</title>
        <authorList>
            <person name="van de Vossenberg B.T.L.H."/>
            <person name="Warris S."/>
            <person name="Nguyen H.D.T."/>
            <person name="van Gent-Pelzer M.P.E."/>
            <person name="Joly D.L."/>
            <person name="van de Geest H.C."/>
            <person name="Bonants P.J.M."/>
            <person name="Smith D.S."/>
            <person name="Levesque C.A."/>
            <person name="van der Lee T.A.J."/>
        </authorList>
    </citation>
    <scope>NUCLEOTIDE SEQUENCE [LARGE SCALE GENOMIC DNA]</scope>
    <source>
        <strain evidence="10 11">CBS 809.83</strain>
    </source>
</reference>
<evidence type="ECO:0000256" key="7">
    <source>
        <dbReference type="ARBA" id="ARBA00038878"/>
    </source>
</evidence>
<comment type="caution">
    <text evidence="10">The sequence shown here is derived from an EMBL/GenBank/DDBJ whole genome shotgun (WGS) entry which is preliminary data.</text>
</comment>
<evidence type="ECO:0000256" key="5">
    <source>
        <dbReference type="ARBA" id="ARBA00036066"/>
    </source>
</evidence>
<dbReference type="AlphaFoldDB" id="A0A507E279"/>
<protein>
    <recommendedName>
        <fullName evidence="8">L-2-hydroxyglutarate dehydrogenase, mitochondrial</fullName>
        <ecNumber evidence="7">1.1.99.2</ecNumber>
    </recommendedName>
</protein>
<evidence type="ECO:0000313" key="11">
    <source>
        <dbReference type="Proteomes" id="UP000318582"/>
    </source>
</evidence>
<comment type="similarity">
    <text evidence="6">Belongs to the L2HGDH family.</text>
</comment>
<comment type="cofactor">
    <cofactor evidence="1">
        <name>FAD</name>
        <dbReference type="ChEBI" id="CHEBI:57692"/>
    </cofactor>
</comment>
<evidence type="ECO:0000256" key="1">
    <source>
        <dbReference type="ARBA" id="ARBA00001974"/>
    </source>
</evidence>
<evidence type="ECO:0000256" key="8">
    <source>
        <dbReference type="ARBA" id="ARBA00041137"/>
    </source>
</evidence>
<keyword evidence="2" id="KW-0285">Flavoprotein</keyword>
<evidence type="ECO:0000259" key="9">
    <source>
        <dbReference type="Pfam" id="PF01266"/>
    </source>
</evidence>
<dbReference type="Gene3D" id="3.50.50.60">
    <property type="entry name" value="FAD/NAD(P)-binding domain"/>
    <property type="match status" value="1"/>
</dbReference>
<keyword evidence="4" id="KW-0560">Oxidoreductase</keyword>
<keyword evidence="11" id="KW-1185">Reference proteome</keyword>
<name>A0A507E279_9FUNG</name>
<dbReference type="GO" id="GO:0047545">
    <property type="term" value="F:(S)-2-hydroxyglutarate dehydrogenase activity"/>
    <property type="evidence" value="ECO:0007669"/>
    <property type="project" value="UniProtKB-EC"/>
</dbReference>
<dbReference type="Gene3D" id="3.30.9.10">
    <property type="entry name" value="D-Amino Acid Oxidase, subunit A, domain 2"/>
    <property type="match status" value="1"/>
</dbReference>
<proteinExistence type="inferred from homology"/>
<evidence type="ECO:0000256" key="2">
    <source>
        <dbReference type="ARBA" id="ARBA00022630"/>
    </source>
</evidence>
<dbReference type="Proteomes" id="UP000318582">
    <property type="component" value="Unassembled WGS sequence"/>
</dbReference>
<organism evidence="10 11">
    <name type="scientific">Powellomyces hirtus</name>
    <dbReference type="NCBI Taxonomy" id="109895"/>
    <lineage>
        <taxon>Eukaryota</taxon>
        <taxon>Fungi</taxon>
        <taxon>Fungi incertae sedis</taxon>
        <taxon>Chytridiomycota</taxon>
        <taxon>Chytridiomycota incertae sedis</taxon>
        <taxon>Chytridiomycetes</taxon>
        <taxon>Spizellomycetales</taxon>
        <taxon>Powellomycetaceae</taxon>
        <taxon>Powellomyces</taxon>
    </lineage>
</organism>
<gene>
    <name evidence="10" type="ORF">PhCBS80983_g03870</name>
</gene>
<keyword evidence="3" id="KW-0274">FAD</keyword>
<feature type="domain" description="FAD dependent oxidoreductase" evidence="9">
    <location>
        <begin position="7"/>
        <end position="357"/>
    </location>
</feature>
<dbReference type="InterPro" id="IPR036188">
    <property type="entry name" value="FAD/NAD-bd_sf"/>
</dbReference>
<evidence type="ECO:0000256" key="6">
    <source>
        <dbReference type="ARBA" id="ARBA00037941"/>
    </source>
</evidence>
<evidence type="ECO:0000313" key="10">
    <source>
        <dbReference type="EMBL" id="TPX57415.1"/>
    </source>
</evidence>
<accession>A0A507E279</accession>
<sequence>MPYGRKGLAIAERLSRKCPSTLVIERNAAFGMETSSRNSEVIHAGIYYPPKSLKTRLCIRGNRLLYSFCERHNIPHSRVGKWIVASSDQQIPYLHDLTDRATSLGVPAEFLPLDQAAMLEPNVIAKAVLASPSTGIIDSHAFMAKLESMILSRGADIVYRTPVEVITRFRSGGYQVLLGGTSADAVSARRVFNCAGLFADEIAGSLNPALARKIYPCKGIYYSYTGHPPLVKRLIYPVPEKNLKGLGTHATVDLAGKVKFGPDATYVESKEDLVIVEDDAVKESFVRAIGGYLKGIDEEKLSIDYAGMRPKLSGPGQPFEDFVIEIPKEHPGFVNLMGIESPGLTASLAIAEYVEELVESESQ</sequence>
<dbReference type="STRING" id="109895.A0A507E279"/>
<dbReference type="PANTHER" id="PTHR43104">
    <property type="entry name" value="L-2-HYDROXYGLUTARATE DEHYDROGENASE, MITOCHONDRIAL"/>
    <property type="match status" value="1"/>
</dbReference>
<dbReference type="SUPFAM" id="SSF51905">
    <property type="entry name" value="FAD/NAD(P)-binding domain"/>
    <property type="match status" value="1"/>
</dbReference>
<dbReference type="Pfam" id="PF01266">
    <property type="entry name" value="DAO"/>
    <property type="match status" value="1"/>
</dbReference>
<dbReference type="PANTHER" id="PTHR43104:SF4">
    <property type="entry name" value="L-2-HYDROXYGLUTARATE DEHYDROGENASE, MITOCHONDRIAL"/>
    <property type="match status" value="1"/>
</dbReference>
<dbReference type="EC" id="1.1.99.2" evidence="7"/>
<evidence type="ECO:0000256" key="3">
    <source>
        <dbReference type="ARBA" id="ARBA00022827"/>
    </source>
</evidence>
<comment type="catalytic activity">
    <reaction evidence="5">
        <text>(S)-2-hydroxyglutarate + A = 2-oxoglutarate + AH2</text>
        <dbReference type="Rhea" id="RHEA:21252"/>
        <dbReference type="ChEBI" id="CHEBI:13193"/>
        <dbReference type="ChEBI" id="CHEBI:16782"/>
        <dbReference type="ChEBI" id="CHEBI:16810"/>
        <dbReference type="ChEBI" id="CHEBI:17499"/>
        <dbReference type="EC" id="1.1.99.2"/>
    </reaction>
</comment>
<evidence type="ECO:0000256" key="4">
    <source>
        <dbReference type="ARBA" id="ARBA00023002"/>
    </source>
</evidence>